<dbReference type="GeneID" id="81588039"/>
<accession>A0AAD6E9E6</accession>
<name>A0AAD6E9E6_9EURO</name>
<evidence type="ECO:0000313" key="2">
    <source>
        <dbReference type="Proteomes" id="UP001213799"/>
    </source>
</evidence>
<dbReference type="AlphaFoldDB" id="A0AAD6E9E6"/>
<proteinExistence type="predicted"/>
<gene>
    <name evidence="1" type="ORF">N7537_006740</name>
</gene>
<reference evidence="1" key="1">
    <citation type="journal article" date="2023" name="IMA Fungus">
        <title>Comparative genomic study of the Penicillium genus elucidates a diverse pangenome and 15 lateral gene transfer events.</title>
        <authorList>
            <person name="Petersen C."/>
            <person name="Sorensen T."/>
            <person name="Nielsen M.R."/>
            <person name="Sondergaard T.E."/>
            <person name="Sorensen J.L."/>
            <person name="Fitzpatrick D.A."/>
            <person name="Frisvad J.C."/>
            <person name="Nielsen K.L."/>
        </authorList>
    </citation>
    <scope>NUCLEOTIDE SEQUENCE</scope>
    <source>
        <strain evidence="1">IBT 12815</strain>
    </source>
</reference>
<reference evidence="1" key="2">
    <citation type="submission" date="2023-01" db="EMBL/GenBank/DDBJ databases">
        <authorList>
            <person name="Petersen C."/>
        </authorList>
    </citation>
    <scope>NUCLEOTIDE SEQUENCE</scope>
    <source>
        <strain evidence="1">IBT 12815</strain>
    </source>
</reference>
<dbReference type="RefSeq" id="XP_056753582.1">
    <property type="nucleotide sequence ID" value="XM_056897797.1"/>
</dbReference>
<protein>
    <submittedName>
        <fullName evidence="1">Uncharacterized protein</fullName>
    </submittedName>
</protein>
<comment type="caution">
    <text evidence="1">The sequence shown here is derived from an EMBL/GenBank/DDBJ whole genome shotgun (WGS) entry which is preliminary data.</text>
</comment>
<evidence type="ECO:0000313" key="1">
    <source>
        <dbReference type="EMBL" id="KAJ5603784.1"/>
    </source>
</evidence>
<sequence>MTFGNELFWPLESNDNHPSWPDLKTIDIEYIPSTPSGKWIFVDRSNRDEDDQYKSTDSDPQDEFPEYVRTVIEDRSGKPFREVSVPGLFNELYMAVG</sequence>
<dbReference type="EMBL" id="JAQJAE010000003">
    <property type="protein sequence ID" value="KAJ5603784.1"/>
    <property type="molecule type" value="Genomic_DNA"/>
</dbReference>
<dbReference type="Proteomes" id="UP001213799">
    <property type="component" value="Unassembled WGS sequence"/>
</dbReference>
<organism evidence="1 2">
    <name type="scientific">Penicillium hordei</name>
    <dbReference type="NCBI Taxonomy" id="40994"/>
    <lineage>
        <taxon>Eukaryota</taxon>
        <taxon>Fungi</taxon>
        <taxon>Dikarya</taxon>
        <taxon>Ascomycota</taxon>
        <taxon>Pezizomycotina</taxon>
        <taxon>Eurotiomycetes</taxon>
        <taxon>Eurotiomycetidae</taxon>
        <taxon>Eurotiales</taxon>
        <taxon>Aspergillaceae</taxon>
        <taxon>Penicillium</taxon>
    </lineage>
</organism>
<keyword evidence="2" id="KW-1185">Reference proteome</keyword>